<evidence type="ECO:0000313" key="1">
    <source>
        <dbReference type="EMBL" id="JAT10224.1"/>
    </source>
</evidence>
<accession>A0A1B6KGC1</accession>
<gene>
    <name evidence="1" type="ORF">g.52870</name>
</gene>
<dbReference type="AlphaFoldDB" id="A0A1B6KGC1"/>
<dbReference type="InterPro" id="IPR043504">
    <property type="entry name" value="Peptidase_S1_PA_chymotrypsin"/>
</dbReference>
<dbReference type="Gene3D" id="2.40.10.10">
    <property type="entry name" value="Trypsin-like serine proteases"/>
    <property type="match status" value="1"/>
</dbReference>
<organism evidence="1">
    <name type="scientific">Graphocephala atropunctata</name>
    <dbReference type="NCBI Taxonomy" id="36148"/>
    <lineage>
        <taxon>Eukaryota</taxon>
        <taxon>Metazoa</taxon>
        <taxon>Ecdysozoa</taxon>
        <taxon>Arthropoda</taxon>
        <taxon>Hexapoda</taxon>
        <taxon>Insecta</taxon>
        <taxon>Pterygota</taxon>
        <taxon>Neoptera</taxon>
        <taxon>Paraneoptera</taxon>
        <taxon>Hemiptera</taxon>
        <taxon>Auchenorrhyncha</taxon>
        <taxon>Membracoidea</taxon>
        <taxon>Cicadellidae</taxon>
        <taxon>Cicadellinae</taxon>
        <taxon>Cicadellini</taxon>
        <taxon>Graphocephala</taxon>
    </lineage>
</organism>
<dbReference type="InterPro" id="IPR009003">
    <property type="entry name" value="Peptidase_S1_PA"/>
</dbReference>
<dbReference type="SUPFAM" id="SSF50494">
    <property type="entry name" value="Trypsin-like serine proteases"/>
    <property type="match status" value="1"/>
</dbReference>
<name>A0A1B6KGC1_9HEMI</name>
<reference evidence="1" key="1">
    <citation type="submission" date="2015-11" db="EMBL/GenBank/DDBJ databases">
        <title>De novo transcriptome assembly of four potential Pierce s Disease insect vectors from Arizona vineyards.</title>
        <authorList>
            <person name="Tassone E.E."/>
        </authorList>
    </citation>
    <scope>NUCLEOTIDE SEQUENCE</scope>
</reference>
<sequence>ILKRQQYMVGKHCRCLEKVRSARSPFNIIKDQNIFICDEMEDIRGLCCGDNGGMLVCNNWLRGVATTLFNYESRSYNYCVPWGDKASECGDNTTLSVFTDLCYFSDWLSRHIPDYTYVDEQCLRVKARSITCDSE</sequence>
<feature type="non-terminal residue" evidence="1">
    <location>
        <position position="1"/>
    </location>
</feature>
<protein>
    <recommendedName>
        <fullName evidence="2">Peptidase S1 domain-containing protein</fullName>
    </recommendedName>
</protein>
<dbReference type="EMBL" id="GEBQ01029753">
    <property type="protein sequence ID" value="JAT10224.1"/>
    <property type="molecule type" value="Transcribed_RNA"/>
</dbReference>
<proteinExistence type="predicted"/>
<evidence type="ECO:0008006" key="2">
    <source>
        <dbReference type="Google" id="ProtNLM"/>
    </source>
</evidence>